<dbReference type="Proteomes" id="UP001054252">
    <property type="component" value="Unassembled WGS sequence"/>
</dbReference>
<evidence type="ECO:0000313" key="2">
    <source>
        <dbReference type="Proteomes" id="UP001054252"/>
    </source>
</evidence>
<evidence type="ECO:0000313" key="1">
    <source>
        <dbReference type="EMBL" id="GKV53467.1"/>
    </source>
</evidence>
<comment type="caution">
    <text evidence="1">The sequence shown here is derived from an EMBL/GenBank/DDBJ whole genome shotgun (WGS) entry which is preliminary data.</text>
</comment>
<gene>
    <name evidence="1" type="ORF">SLEP1_g59989</name>
</gene>
<dbReference type="EMBL" id="BPVZ01001408">
    <property type="protein sequence ID" value="GKV53467.1"/>
    <property type="molecule type" value="Genomic_DNA"/>
</dbReference>
<dbReference type="AlphaFoldDB" id="A0AAV5MV34"/>
<keyword evidence="2" id="KW-1185">Reference proteome</keyword>
<protein>
    <submittedName>
        <fullName evidence="1">Uncharacterized protein</fullName>
    </submittedName>
</protein>
<sequence>SLGLYCGDGEATKDLGLSPLRSNLDLDMTWKQFISREAIGKDEHRGGLIEGK</sequence>
<accession>A0AAV5MV34</accession>
<reference evidence="1 2" key="1">
    <citation type="journal article" date="2021" name="Commun. Biol.">
        <title>The genome of Shorea leprosula (Dipterocarpaceae) highlights the ecological relevance of drought in aseasonal tropical rainforests.</title>
        <authorList>
            <person name="Ng K.K.S."/>
            <person name="Kobayashi M.J."/>
            <person name="Fawcett J.A."/>
            <person name="Hatakeyama M."/>
            <person name="Paape T."/>
            <person name="Ng C.H."/>
            <person name="Ang C.C."/>
            <person name="Tnah L.H."/>
            <person name="Lee C.T."/>
            <person name="Nishiyama T."/>
            <person name="Sese J."/>
            <person name="O'Brien M.J."/>
            <person name="Copetti D."/>
            <person name="Mohd Noor M.I."/>
            <person name="Ong R.C."/>
            <person name="Putra M."/>
            <person name="Sireger I.Z."/>
            <person name="Indrioko S."/>
            <person name="Kosugi Y."/>
            <person name="Izuno A."/>
            <person name="Isagi Y."/>
            <person name="Lee S.L."/>
            <person name="Shimizu K.K."/>
        </authorList>
    </citation>
    <scope>NUCLEOTIDE SEQUENCE [LARGE SCALE GENOMIC DNA]</scope>
    <source>
        <strain evidence="1">214</strain>
    </source>
</reference>
<organism evidence="1 2">
    <name type="scientific">Rubroshorea leprosula</name>
    <dbReference type="NCBI Taxonomy" id="152421"/>
    <lineage>
        <taxon>Eukaryota</taxon>
        <taxon>Viridiplantae</taxon>
        <taxon>Streptophyta</taxon>
        <taxon>Embryophyta</taxon>
        <taxon>Tracheophyta</taxon>
        <taxon>Spermatophyta</taxon>
        <taxon>Magnoliopsida</taxon>
        <taxon>eudicotyledons</taxon>
        <taxon>Gunneridae</taxon>
        <taxon>Pentapetalae</taxon>
        <taxon>rosids</taxon>
        <taxon>malvids</taxon>
        <taxon>Malvales</taxon>
        <taxon>Dipterocarpaceae</taxon>
        <taxon>Rubroshorea</taxon>
    </lineage>
</organism>
<name>A0AAV5MV34_9ROSI</name>
<proteinExistence type="predicted"/>
<feature type="non-terminal residue" evidence="1">
    <location>
        <position position="1"/>
    </location>
</feature>